<dbReference type="AlphaFoldDB" id="A0A8T2R397"/>
<accession>A0A8T2R397</accession>
<evidence type="ECO:0000313" key="1">
    <source>
        <dbReference type="EMBL" id="KAH7290023.1"/>
    </source>
</evidence>
<keyword evidence="2" id="KW-1185">Reference proteome</keyword>
<proteinExistence type="predicted"/>
<evidence type="ECO:0000313" key="2">
    <source>
        <dbReference type="Proteomes" id="UP000825935"/>
    </source>
</evidence>
<reference evidence="1" key="1">
    <citation type="submission" date="2021-08" db="EMBL/GenBank/DDBJ databases">
        <title>WGS assembly of Ceratopteris richardii.</title>
        <authorList>
            <person name="Marchant D.B."/>
            <person name="Chen G."/>
            <person name="Jenkins J."/>
            <person name="Shu S."/>
            <person name="Leebens-Mack J."/>
            <person name="Grimwood J."/>
            <person name="Schmutz J."/>
            <person name="Soltis P."/>
            <person name="Soltis D."/>
            <person name="Chen Z.-H."/>
        </authorList>
    </citation>
    <scope>NUCLEOTIDE SEQUENCE</scope>
    <source>
        <strain evidence="1">Whitten #5841</strain>
        <tissue evidence="1">Leaf</tissue>
    </source>
</reference>
<sequence length="35" mass="3788">MTAYYLCSVSLAFCFEAQQSIGKQLPTVSAVSRST</sequence>
<comment type="caution">
    <text evidence="1">The sequence shown here is derived from an EMBL/GenBank/DDBJ whole genome shotgun (WGS) entry which is preliminary data.</text>
</comment>
<dbReference type="EMBL" id="CM035435">
    <property type="protein sequence ID" value="KAH7290023.1"/>
    <property type="molecule type" value="Genomic_DNA"/>
</dbReference>
<protein>
    <submittedName>
        <fullName evidence="1">Uncharacterized protein</fullName>
    </submittedName>
</protein>
<gene>
    <name evidence="1" type="ORF">KP509_30G028800</name>
</gene>
<organism evidence="1 2">
    <name type="scientific">Ceratopteris richardii</name>
    <name type="common">Triangle waterfern</name>
    <dbReference type="NCBI Taxonomy" id="49495"/>
    <lineage>
        <taxon>Eukaryota</taxon>
        <taxon>Viridiplantae</taxon>
        <taxon>Streptophyta</taxon>
        <taxon>Embryophyta</taxon>
        <taxon>Tracheophyta</taxon>
        <taxon>Polypodiopsida</taxon>
        <taxon>Polypodiidae</taxon>
        <taxon>Polypodiales</taxon>
        <taxon>Pteridineae</taxon>
        <taxon>Pteridaceae</taxon>
        <taxon>Parkerioideae</taxon>
        <taxon>Ceratopteris</taxon>
    </lineage>
</organism>
<dbReference type="Proteomes" id="UP000825935">
    <property type="component" value="Chromosome 30"/>
</dbReference>
<name>A0A8T2R397_CERRI</name>